<name>C5KC29_PERM5</name>
<dbReference type="OrthoDB" id="26525at2759"/>
<reference evidence="2 3" key="1">
    <citation type="submission" date="2008-07" db="EMBL/GenBank/DDBJ databases">
        <authorList>
            <person name="El-Sayed N."/>
            <person name="Caler E."/>
            <person name="Inman J."/>
            <person name="Amedeo P."/>
            <person name="Hass B."/>
            <person name="Wortman J."/>
        </authorList>
    </citation>
    <scope>NUCLEOTIDE SEQUENCE [LARGE SCALE GENOMIC DNA]</scope>
    <source>
        <strain evidence="3">ATCC 50983 / TXsc</strain>
    </source>
</reference>
<dbReference type="Proteomes" id="UP000007800">
    <property type="component" value="Unassembled WGS sequence"/>
</dbReference>
<dbReference type="RefSeq" id="XP_002786264.1">
    <property type="nucleotide sequence ID" value="XM_002786218.1"/>
</dbReference>
<keyword evidence="1" id="KW-0175">Coiled coil</keyword>
<protein>
    <submittedName>
        <fullName evidence="2">Uncharacterized protein</fullName>
    </submittedName>
</protein>
<evidence type="ECO:0000313" key="2">
    <source>
        <dbReference type="EMBL" id="EER18060.1"/>
    </source>
</evidence>
<sequence length="189" mass="21656">MRKERDLTRKFEGRVAELVAECKSLEANYNELGESKKDVESELLFAKKEKEGSDSKLQALRAVTEGELKNLRTELARERLRWAKEILPQNLSVIMREVEFLYDQSQRDVAQVRGLRRIIALVGRYLGQLLPKGTVDLRVFVSNDDVDEGGAIWRAIHCAFGGLENIKLASEEKETRLAKMEETMESMLQ</sequence>
<accession>C5KC29</accession>
<dbReference type="GeneID" id="9048450"/>
<evidence type="ECO:0000256" key="1">
    <source>
        <dbReference type="SAM" id="Coils"/>
    </source>
</evidence>
<keyword evidence="3" id="KW-1185">Reference proteome</keyword>
<feature type="coiled-coil region" evidence="1">
    <location>
        <begin position="8"/>
        <end position="81"/>
    </location>
</feature>
<evidence type="ECO:0000313" key="3">
    <source>
        <dbReference type="Proteomes" id="UP000007800"/>
    </source>
</evidence>
<organism evidence="3">
    <name type="scientific">Perkinsus marinus (strain ATCC 50983 / TXsc)</name>
    <dbReference type="NCBI Taxonomy" id="423536"/>
    <lineage>
        <taxon>Eukaryota</taxon>
        <taxon>Sar</taxon>
        <taxon>Alveolata</taxon>
        <taxon>Perkinsozoa</taxon>
        <taxon>Perkinsea</taxon>
        <taxon>Perkinsida</taxon>
        <taxon>Perkinsidae</taxon>
        <taxon>Perkinsus</taxon>
    </lineage>
</organism>
<gene>
    <name evidence="2" type="ORF">Pmar_PMAR019942</name>
</gene>
<dbReference type="EMBL" id="GG671946">
    <property type="protein sequence ID" value="EER18060.1"/>
    <property type="molecule type" value="Genomic_DNA"/>
</dbReference>
<dbReference type="InParanoid" id="C5KC29"/>
<proteinExistence type="predicted"/>
<dbReference type="AlphaFoldDB" id="C5KC29"/>